<dbReference type="AlphaFoldDB" id="A0A103XSY2"/>
<evidence type="ECO:0000256" key="3">
    <source>
        <dbReference type="ARBA" id="ARBA00023055"/>
    </source>
</evidence>
<evidence type="ECO:0000259" key="4">
    <source>
        <dbReference type="Pfam" id="PF08718"/>
    </source>
</evidence>
<protein>
    <submittedName>
        <fullName evidence="5">Glycolipid transfer protein domain-containing protein</fullName>
    </submittedName>
</protein>
<evidence type="ECO:0000256" key="2">
    <source>
        <dbReference type="ARBA" id="ARBA00022448"/>
    </source>
</evidence>
<evidence type="ECO:0000313" key="5">
    <source>
        <dbReference type="EMBL" id="KVH96303.1"/>
    </source>
</evidence>
<proteinExistence type="inferred from homology"/>
<evidence type="ECO:0000256" key="1">
    <source>
        <dbReference type="ARBA" id="ARBA00007148"/>
    </source>
</evidence>
<dbReference type="InterPro" id="IPR014830">
    <property type="entry name" value="Glycolipid_transfer_prot_dom"/>
</dbReference>
<dbReference type="PANTHER" id="PTHR10219">
    <property type="entry name" value="GLYCOLIPID TRANSFER PROTEIN-RELATED"/>
    <property type="match status" value="1"/>
</dbReference>
<evidence type="ECO:0000313" key="6">
    <source>
        <dbReference type="Proteomes" id="UP000243975"/>
    </source>
</evidence>
<feature type="domain" description="Glycolipid transfer protein" evidence="4">
    <location>
        <begin position="146"/>
        <end position="287"/>
    </location>
</feature>
<dbReference type="EMBL" id="LEKV01004335">
    <property type="protein sequence ID" value="KVH96303.1"/>
    <property type="molecule type" value="Genomic_DNA"/>
</dbReference>
<accession>A0A103XSY2</accession>
<dbReference type="GO" id="GO:1902388">
    <property type="term" value="F:ceramide 1-phosphate transfer activity"/>
    <property type="evidence" value="ECO:0007669"/>
    <property type="project" value="TreeGrafter"/>
</dbReference>
<reference evidence="5 6" key="1">
    <citation type="journal article" date="2016" name="Sci. Rep.">
        <title>The genome sequence of the outbreeding globe artichoke constructed de novo incorporating a phase-aware low-pass sequencing strategy of F1 progeny.</title>
        <authorList>
            <person name="Scaglione D."/>
            <person name="Reyes-Chin-Wo S."/>
            <person name="Acquadro A."/>
            <person name="Froenicke L."/>
            <person name="Portis E."/>
            <person name="Beitel C."/>
            <person name="Tirone M."/>
            <person name="Mauro R."/>
            <person name="Lo Monaco A."/>
            <person name="Mauromicale G."/>
            <person name="Faccioli P."/>
            <person name="Cattivelli L."/>
            <person name="Rieseberg L."/>
            <person name="Michelmore R."/>
            <person name="Lanteri S."/>
        </authorList>
    </citation>
    <scope>NUCLEOTIDE SEQUENCE [LARGE SCALE GENOMIC DNA]</scope>
    <source>
        <strain evidence="5">2C</strain>
    </source>
</reference>
<comment type="caution">
    <text evidence="5">The sequence shown here is derived from an EMBL/GenBank/DDBJ whole genome shotgun (WGS) entry which is preliminary data.</text>
</comment>
<dbReference type="GO" id="GO:0005829">
    <property type="term" value="C:cytosol"/>
    <property type="evidence" value="ECO:0007669"/>
    <property type="project" value="TreeGrafter"/>
</dbReference>
<sequence>MVRVLVTTSMFLDEPSMFLGKWGHVGGSWMTEGTRQFTYHVKSRINKIAITFIYFPSLPPYQISLPLRISYVLRLQWQERGNGKVLQIMIYVELRFPRTKRMDYTSGDEYEDAGTGTALSSIADAFEEITDLIIKHDDGGDSVDLKLKPFCDACSLVSVLFGCLGIAFKFAEMEYTSKRFVTLRNVVDYDLGNNTVKSPGSLTRNLRRVRQGLDLIRQLFQNFLITKYVSKIFLPIINTMEYYSLKEAASSAYQQVCAPYHTWAVRTAVSAGMCALPSRDQLLLNLNETGNFVNDESYLKLVTEPSAAKEMRRYIKASLPVITYIDNLYISRGITLDW</sequence>
<dbReference type="SUPFAM" id="SSF110004">
    <property type="entry name" value="Glycolipid transfer protein, GLTP"/>
    <property type="match status" value="1"/>
</dbReference>
<dbReference type="PANTHER" id="PTHR10219:SF28">
    <property type="entry name" value="ACD11 HOMOLOG PROTEIN"/>
    <property type="match status" value="1"/>
</dbReference>
<dbReference type="Gene3D" id="1.10.3520.10">
    <property type="entry name" value="Glycolipid transfer protein"/>
    <property type="match status" value="1"/>
</dbReference>
<organism evidence="5 6">
    <name type="scientific">Cynara cardunculus var. scolymus</name>
    <name type="common">Globe artichoke</name>
    <name type="synonym">Cynara scolymus</name>
    <dbReference type="NCBI Taxonomy" id="59895"/>
    <lineage>
        <taxon>Eukaryota</taxon>
        <taxon>Viridiplantae</taxon>
        <taxon>Streptophyta</taxon>
        <taxon>Embryophyta</taxon>
        <taxon>Tracheophyta</taxon>
        <taxon>Spermatophyta</taxon>
        <taxon>Magnoliopsida</taxon>
        <taxon>eudicotyledons</taxon>
        <taxon>Gunneridae</taxon>
        <taxon>Pentapetalae</taxon>
        <taxon>asterids</taxon>
        <taxon>campanulids</taxon>
        <taxon>Asterales</taxon>
        <taxon>Asteraceae</taxon>
        <taxon>Carduoideae</taxon>
        <taxon>Cardueae</taxon>
        <taxon>Carduinae</taxon>
        <taxon>Cynara</taxon>
    </lineage>
</organism>
<dbReference type="FunFam" id="1.10.3520.10:FF:000005">
    <property type="entry name" value="Accelerated cell death 11"/>
    <property type="match status" value="1"/>
</dbReference>
<dbReference type="InterPro" id="IPR036497">
    <property type="entry name" value="GLTP_sf"/>
</dbReference>
<dbReference type="Proteomes" id="UP000243975">
    <property type="component" value="Unassembled WGS sequence"/>
</dbReference>
<keyword evidence="3" id="KW-0445">Lipid transport</keyword>
<keyword evidence="6" id="KW-1185">Reference proteome</keyword>
<dbReference type="Gramene" id="KVH96303">
    <property type="protein sequence ID" value="KVH96303"/>
    <property type="gene ID" value="Ccrd_001618"/>
</dbReference>
<keyword evidence="2" id="KW-0813">Transport</keyword>
<dbReference type="Pfam" id="PF08718">
    <property type="entry name" value="GLTP"/>
    <property type="match status" value="1"/>
</dbReference>
<dbReference type="GO" id="GO:0016020">
    <property type="term" value="C:membrane"/>
    <property type="evidence" value="ECO:0007669"/>
    <property type="project" value="TreeGrafter"/>
</dbReference>
<dbReference type="STRING" id="59895.A0A103XSY2"/>
<gene>
    <name evidence="5" type="ORF">Ccrd_001618</name>
</gene>
<name>A0A103XSY2_CYNCS</name>
<comment type="similarity">
    <text evidence="1">Belongs to the GLTP family.</text>
</comment>
<dbReference type="GO" id="GO:1902387">
    <property type="term" value="F:ceramide 1-phosphate binding"/>
    <property type="evidence" value="ECO:0007669"/>
    <property type="project" value="TreeGrafter"/>
</dbReference>